<dbReference type="EMBL" id="HBIM01023789">
    <property type="protein sequence ID" value="CAE0420932.1"/>
    <property type="molecule type" value="Transcribed_RNA"/>
</dbReference>
<reference evidence="1" key="1">
    <citation type="submission" date="2021-01" db="EMBL/GenBank/DDBJ databases">
        <authorList>
            <person name="Corre E."/>
            <person name="Pelletier E."/>
            <person name="Niang G."/>
            <person name="Scheremetjew M."/>
            <person name="Finn R."/>
            <person name="Kale V."/>
            <person name="Holt S."/>
            <person name="Cochrane G."/>
            <person name="Meng A."/>
            <person name="Brown T."/>
            <person name="Cohen L."/>
        </authorList>
    </citation>
    <scope>NUCLEOTIDE SEQUENCE</scope>
    <source>
        <strain evidence="1">CCMP127</strain>
    </source>
</reference>
<proteinExistence type="predicted"/>
<gene>
    <name evidence="1" type="ORF">ACOF00016_LOCUS17594</name>
</gene>
<protein>
    <submittedName>
        <fullName evidence="1">Uncharacterized protein</fullName>
    </submittedName>
</protein>
<dbReference type="AlphaFoldDB" id="A0A7S3LEA4"/>
<accession>A0A7S3LEA4</accession>
<evidence type="ECO:0000313" key="1">
    <source>
        <dbReference type="EMBL" id="CAE0420932.1"/>
    </source>
</evidence>
<organism evidence="1">
    <name type="scientific">Amphora coffeiformis</name>
    <dbReference type="NCBI Taxonomy" id="265554"/>
    <lineage>
        <taxon>Eukaryota</taxon>
        <taxon>Sar</taxon>
        <taxon>Stramenopiles</taxon>
        <taxon>Ochrophyta</taxon>
        <taxon>Bacillariophyta</taxon>
        <taxon>Bacillariophyceae</taxon>
        <taxon>Bacillariophycidae</taxon>
        <taxon>Thalassiophysales</taxon>
        <taxon>Catenulaceae</taxon>
        <taxon>Amphora</taxon>
    </lineage>
</organism>
<name>A0A7S3LEA4_9STRA</name>
<sequence length="336" mass="37356">MDLDWDQSNLLALLQAESPRWDAIAERMFDKPEEAFLVDPTTGLSALHFAVTKRKTASDPSRVVAVVKGIGKANPMAAASKCLPQGFTPLAYCCHSQSLDPDDLAWDAEIATALCECNPDAIKVQSKKRLFPLAIHIAAVSRLRFRTLHHHDKSSSSTSKSFSSPVFDLLLEHSEKEHMEQAIHVLFACNTGDVMHHVSVGEIWARKKLPPRDLGGWFVWDVMCRVLRAYHYYLHAGRHVTFNTLHTLTMVTDCPPAFLLLGMYSAPSDVLLKEASAGNLPIHNVASWELDDEEESICRKSMSWATLMAACPESVDVKNDFGETAYDAQEKSGSYL</sequence>